<evidence type="ECO:0000256" key="1">
    <source>
        <dbReference type="SAM" id="MobiDB-lite"/>
    </source>
</evidence>
<evidence type="ECO:0000313" key="2">
    <source>
        <dbReference type="EMBL" id="KAF7556329.1"/>
    </source>
</evidence>
<dbReference type="Proteomes" id="UP000722485">
    <property type="component" value="Unassembled WGS sequence"/>
</dbReference>
<feature type="compositionally biased region" description="Low complexity" evidence="1">
    <location>
        <begin position="28"/>
        <end position="37"/>
    </location>
</feature>
<reference evidence="2" key="1">
    <citation type="submission" date="2020-03" db="EMBL/GenBank/DDBJ databases">
        <title>Draft Genome Sequence of Cylindrodendrum hubeiense.</title>
        <authorList>
            <person name="Buettner E."/>
            <person name="Kellner H."/>
        </authorList>
    </citation>
    <scope>NUCLEOTIDE SEQUENCE</scope>
    <source>
        <strain evidence="2">IHI 201604</strain>
    </source>
</reference>
<keyword evidence="3" id="KW-1185">Reference proteome</keyword>
<evidence type="ECO:0000313" key="3">
    <source>
        <dbReference type="Proteomes" id="UP000722485"/>
    </source>
</evidence>
<comment type="caution">
    <text evidence="2">The sequence shown here is derived from an EMBL/GenBank/DDBJ whole genome shotgun (WGS) entry which is preliminary data.</text>
</comment>
<dbReference type="AlphaFoldDB" id="A0A9P5HLH0"/>
<organism evidence="2 3">
    <name type="scientific">Cylindrodendrum hubeiense</name>
    <dbReference type="NCBI Taxonomy" id="595255"/>
    <lineage>
        <taxon>Eukaryota</taxon>
        <taxon>Fungi</taxon>
        <taxon>Dikarya</taxon>
        <taxon>Ascomycota</taxon>
        <taxon>Pezizomycotina</taxon>
        <taxon>Sordariomycetes</taxon>
        <taxon>Hypocreomycetidae</taxon>
        <taxon>Hypocreales</taxon>
        <taxon>Nectriaceae</taxon>
        <taxon>Cylindrodendrum</taxon>
    </lineage>
</organism>
<name>A0A9P5HLH0_9HYPO</name>
<proteinExistence type="predicted"/>
<feature type="region of interest" description="Disordered" evidence="1">
    <location>
        <begin position="1"/>
        <end position="58"/>
    </location>
</feature>
<dbReference type="OrthoDB" id="2149705at2759"/>
<dbReference type="EMBL" id="JAANBB010000013">
    <property type="protein sequence ID" value="KAF7556329.1"/>
    <property type="molecule type" value="Genomic_DNA"/>
</dbReference>
<feature type="compositionally biased region" description="Polar residues" evidence="1">
    <location>
        <begin position="1"/>
        <end position="27"/>
    </location>
</feature>
<gene>
    <name evidence="2" type="ORF">G7Z17_g1546</name>
</gene>
<sequence length="204" mass="22790">MARTRSSNSQPKPVLKQTTISRTSFKHSATTSSPSSALANAKAAKVPKTKARSTVSSTAATERVESDVLLAIYAIHLANIAAQTKNHEYRNYRLRDGVERLWLYEARGTQPMKGCAAITRIPGTVPEEPAGNGNVEFNSGVMESKFGYQILELYELVEPITLDDMRKKYGMGAPMGWSYVKKGMWQDRWGEDDESRKAKVRRIF</sequence>
<protein>
    <submittedName>
        <fullName evidence="2">Uncharacterized protein</fullName>
    </submittedName>
</protein>
<accession>A0A9P5HLH0</accession>